<evidence type="ECO:0000256" key="8">
    <source>
        <dbReference type="SAM" id="Phobius"/>
    </source>
</evidence>
<keyword evidence="10" id="KW-1185">Reference proteome</keyword>
<reference evidence="9 10" key="1">
    <citation type="submission" date="2016-03" db="EMBL/GenBank/DDBJ databases">
        <authorList>
            <person name="Ploux O."/>
        </authorList>
    </citation>
    <scope>NUCLEOTIDE SEQUENCE [LARGE SCALE GENOMIC DNA]</scope>
    <source>
        <strain evidence="9 10">R0</strain>
    </source>
</reference>
<feature type="transmembrane region" description="Helical" evidence="8">
    <location>
        <begin position="167"/>
        <end position="188"/>
    </location>
</feature>
<evidence type="ECO:0000256" key="5">
    <source>
        <dbReference type="ARBA" id="ARBA00022989"/>
    </source>
</evidence>
<feature type="transmembrane region" description="Helical" evidence="8">
    <location>
        <begin position="137"/>
        <end position="155"/>
    </location>
</feature>
<keyword evidence="5 8" id="KW-1133">Transmembrane helix</keyword>
<keyword evidence="6 8" id="KW-0472">Membrane</keyword>
<feature type="transmembrane region" description="Helical" evidence="8">
    <location>
        <begin position="36"/>
        <end position="57"/>
    </location>
</feature>
<sequence>MTYAQFLLIFIVPLTVLGMVYFYRSSYPQKKTLKEAIYLLIFLAVTYTTPWDNYLVMTGVWNYEDHNILFRIGYVPFEEYCFFILQTIMTSCWVLWILKHTQIRKASAAGLSKHLGTLLLLGLLAASIMMLQSEKTRYLGLILVWVTPVFLLQWVSGGEHLLANLKTYALCLFPPTFYLWIVDNYAIYRNIWAISETQTIGLKVSYLPFEEAVFFLATNIMLCQGLLLYLLLKDDFLLKLKKRHT</sequence>
<dbReference type="NCBIfam" id="TIGR03462">
    <property type="entry name" value="CarR_dom_SF"/>
    <property type="match status" value="2"/>
</dbReference>
<evidence type="ECO:0000256" key="6">
    <source>
        <dbReference type="ARBA" id="ARBA00023136"/>
    </source>
</evidence>
<evidence type="ECO:0008006" key="11">
    <source>
        <dbReference type="Google" id="ProtNLM"/>
    </source>
</evidence>
<organism evidence="9 10">
    <name type="scientific">Bdellovibrio bacteriovorus</name>
    <dbReference type="NCBI Taxonomy" id="959"/>
    <lineage>
        <taxon>Bacteria</taxon>
        <taxon>Pseudomonadati</taxon>
        <taxon>Bdellovibrionota</taxon>
        <taxon>Bdellovibrionia</taxon>
        <taxon>Bdellovibrionales</taxon>
        <taxon>Pseudobdellovibrionaceae</taxon>
        <taxon>Bdellovibrio</taxon>
    </lineage>
</organism>
<dbReference type="AlphaFoldDB" id="A0A150WMV7"/>
<protein>
    <recommendedName>
        <fullName evidence="11">Beta-cyclase</fullName>
    </recommendedName>
</protein>
<evidence type="ECO:0000256" key="1">
    <source>
        <dbReference type="ARBA" id="ARBA00004141"/>
    </source>
</evidence>
<comment type="pathway">
    <text evidence="2">Carotenoid biosynthesis.</text>
</comment>
<comment type="caution">
    <text evidence="9">The sequence shown here is derived from an EMBL/GenBank/DDBJ whole genome shotgun (WGS) entry which is preliminary data.</text>
</comment>
<name>A0A150WMV7_BDEBC</name>
<evidence type="ECO:0000256" key="4">
    <source>
        <dbReference type="ARBA" id="ARBA00022746"/>
    </source>
</evidence>
<evidence type="ECO:0000256" key="7">
    <source>
        <dbReference type="ARBA" id="ARBA00023235"/>
    </source>
</evidence>
<dbReference type="Proteomes" id="UP000075320">
    <property type="component" value="Unassembled WGS sequence"/>
</dbReference>
<accession>A0A150WMV7</accession>
<feature type="transmembrane region" description="Helical" evidence="8">
    <location>
        <begin position="212"/>
        <end position="232"/>
    </location>
</feature>
<evidence type="ECO:0000256" key="2">
    <source>
        <dbReference type="ARBA" id="ARBA00004829"/>
    </source>
</evidence>
<dbReference type="InterPro" id="IPR017825">
    <property type="entry name" value="Lycopene_cyclase_dom"/>
</dbReference>
<feature type="transmembrane region" description="Helical" evidence="8">
    <location>
        <begin position="77"/>
        <end position="98"/>
    </location>
</feature>
<dbReference type="EMBL" id="LUKE01000001">
    <property type="protein sequence ID" value="KYG65704.1"/>
    <property type="molecule type" value="Genomic_DNA"/>
</dbReference>
<keyword evidence="4" id="KW-0125">Carotenoid biosynthesis</keyword>
<gene>
    <name evidence="9" type="ORF">AZI86_01105</name>
</gene>
<dbReference type="GO" id="GO:0016872">
    <property type="term" value="F:intramolecular lyase activity"/>
    <property type="evidence" value="ECO:0007669"/>
    <property type="project" value="InterPro"/>
</dbReference>
<proteinExistence type="predicted"/>
<comment type="subcellular location">
    <subcellularLocation>
        <location evidence="1">Membrane</location>
        <topology evidence="1">Multi-pass membrane protein</topology>
    </subcellularLocation>
</comment>
<feature type="transmembrane region" description="Helical" evidence="8">
    <location>
        <begin position="6"/>
        <end position="24"/>
    </location>
</feature>
<dbReference type="GO" id="GO:0045436">
    <property type="term" value="F:lycopene beta cyclase activity"/>
    <property type="evidence" value="ECO:0007669"/>
    <property type="project" value="UniProtKB-ARBA"/>
</dbReference>
<dbReference type="GO" id="GO:0016020">
    <property type="term" value="C:membrane"/>
    <property type="evidence" value="ECO:0007669"/>
    <property type="project" value="UniProtKB-SubCell"/>
</dbReference>
<dbReference type="RefSeq" id="WP_061833248.1">
    <property type="nucleotide sequence ID" value="NZ_LUKE01000001.1"/>
</dbReference>
<dbReference type="GO" id="GO:0016117">
    <property type="term" value="P:carotenoid biosynthetic process"/>
    <property type="evidence" value="ECO:0007669"/>
    <property type="project" value="UniProtKB-KW"/>
</dbReference>
<dbReference type="OrthoDB" id="4411839at2"/>
<evidence type="ECO:0000313" key="9">
    <source>
        <dbReference type="EMBL" id="KYG65704.1"/>
    </source>
</evidence>
<keyword evidence="3 8" id="KW-0812">Transmembrane</keyword>
<evidence type="ECO:0000313" key="10">
    <source>
        <dbReference type="Proteomes" id="UP000075320"/>
    </source>
</evidence>
<feature type="transmembrane region" description="Helical" evidence="8">
    <location>
        <begin position="110"/>
        <end position="131"/>
    </location>
</feature>
<keyword evidence="7" id="KW-0413">Isomerase</keyword>
<evidence type="ECO:0000256" key="3">
    <source>
        <dbReference type="ARBA" id="ARBA00022692"/>
    </source>
</evidence>